<gene>
    <name evidence="2" type="ORF">ADIS_4229</name>
</gene>
<feature type="transmembrane region" description="Helical" evidence="1">
    <location>
        <begin position="291"/>
        <end position="310"/>
    </location>
</feature>
<feature type="transmembrane region" description="Helical" evidence="1">
    <location>
        <begin position="342"/>
        <end position="362"/>
    </location>
</feature>
<sequence length="426" mass="46943">MIKLIVIGILGLALLIPTAFVQEIIHERQSYSQEVVQEIQRQWANRQILAGPVWSVPVSATDSELATAKPITKKYLNLAPKTLSIQGTVEPQTLKRGIYETAVYSSQWVLTGVIPKPDIAGGGRSFVPDTPSMLSFGISDLRGIEGNVAIQVDGISYEVEPGSMVPEVHESGFHVPLTQLDISQTTEIPFTISFRLRGSDRVRILPLGATTEASIQSPWQDPKFTGAFLPLKRHVDEKGFQATWHIAELNRNLPKSWISGDLQLNPTDTEFGVDFLSPIDHYRKAIRSAKYAILTIGLTFLMLFLVETVGGKPIHPIQYGMVGFAICLFYLLLVSLSEHTAFNTAYLISALSVILTITFYSLTLFKNRLLSVVLGTVLALSYGFVFVTLQSQDYALLIGSLGLTIALIITMVLTRNVNWYAASETA</sequence>
<name>R7ZMI8_9BACT</name>
<protein>
    <submittedName>
        <fullName evidence="2">Inner membrane protein</fullName>
    </submittedName>
</protein>
<keyword evidence="1" id="KW-0472">Membrane</keyword>
<keyword evidence="1" id="KW-0812">Transmembrane</keyword>
<dbReference type="InterPro" id="IPR010364">
    <property type="entry name" value="Uncharacterised_IM_CreD"/>
</dbReference>
<dbReference type="AlphaFoldDB" id="R7ZMI8"/>
<evidence type="ECO:0000256" key="1">
    <source>
        <dbReference type="SAM" id="Phobius"/>
    </source>
</evidence>
<proteinExistence type="predicted"/>
<feature type="transmembrane region" description="Helical" evidence="1">
    <location>
        <begin position="317"/>
        <end position="336"/>
    </location>
</feature>
<keyword evidence="3" id="KW-1185">Reference proteome</keyword>
<organism evidence="2 3">
    <name type="scientific">Lunatimonas lonarensis</name>
    <dbReference type="NCBI Taxonomy" id="1232681"/>
    <lineage>
        <taxon>Bacteria</taxon>
        <taxon>Pseudomonadati</taxon>
        <taxon>Bacteroidota</taxon>
        <taxon>Cytophagia</taxon>
        <taxon>Cytophagales</taxon>
        <taxon>Cyclobacteriaceae</taxon>
    </lineage>
</organism>
<evidence type="ECO:0000313" key="3">
    <source>
        <dbReference type="Proteomes" id="UP000013909"/>
    </source>
</evidence>
<feature type="transmembrane region" description="Helical" evidence="1">
    <location>
        <begin position="394"/>
        <end position="413"/>
    </location>
</feature>
<dbReference type="PATRIC" id="fig|1288963.3.peg.4215"/>
<reference evidence="2 3" key="1">
    <citation type="submission" date="2013-02" db="EMBL/GenBank/DDBJ databases">
        <title>A novel strain isolated from Lonar lake, Maharashtra, India.</title>
        <authorList>
            <person name="Singh A."/>
        </authorList>
    </citation>
    <scope>NUCLEOTIDE SEQUENCE [LARGE SCALE GENOMIC DNA]</scope>
    <source>
        <strain evidence="2 3">AK24</strain>
    </source>
</reference>
<dbReference type="NCBIfam" id="NF008712">
    <property type="entry name" value="PRK11715.1-1"/>
    <property type="match status" value="1"/>
</dbReference>
<accession>R7ZMI8</accession>
<dbReference type="Pfam" id="PF06123">
    <property type="entry name" value="CreD"/>
    <property type="match status" value="1"/>
</dbReference>
<dbReference type="PIRSF" id="PIRSF004548">
    <property type="entry name" value="CreD"/>
    <property type="match status" value="1"/>
</dbReference>
<comment type="caution">
    <text evidence="2">The sequence shown here is derived from an EMBL/GenBank/DDBJ whole genome shotgun (WGS) entry which is preliminary data.</text>
</comment>
<dbReference type="PANTHER" id="PTHR30092">
    <property type="entry name" value="INNER MEMBRANE PROTEIN CRED"/>
    <property type="match status" value="1"/>
</dbReference>
<keyword evidence="1" id="KW-1133">Transmembrane helix</keyword>
<dbReference type="OrthoDB" id="9791851at2"/>
<dbReference type="EMBL" id="AQHR01000109">
    <property type="protein sequence ID" value="EON75316.1"/>
    <property type="molecule type" value="Genomic_DNA"/>
</dbReference>
<dbReference type="STRING" id="1232681.ADIS_4229"/>
<feature type="transmembrane region" description="Helical" evidence="1">
    <location>
        <begin position="369"/>
        <end position="388"/>
    </location>
</feature>
<dbReference type="GO" id="GO:0005886">
    <property type="term" value="C:plasma membrane"/>
    <property type="evidence" value="ECO:0007669"/>
    <property type="project" value="TreeGrafter"/>
</dbReference>
<evidence type="ECO:0000313" key="2">
    <source>
        <dbReference type="EMBL" id="EON75316.1"/>
    </source>
</evidence>
<dbReference type="PANTHER" id="PTHR30092:SF0">
    <property type="entry name" value="INNER MEMBRANE PROTEIN CRED"/>
    <property type="match status" value="1"/>
</dbReference>
<dbReference type="RefSeq" id="WP_010856342.1">
    <property type="nucleotide sequence ID" value="NZ_AQHR01000109.1"/>
</dbReference>
<dbReference type="Proteomes" id="UP000013909">
    <property type="component" value="Unassembled WGS sequence"/>
</dbReference>